<dbReference type="InParanoid" id="Q2H7X4"/>
<dbReference type="PANTHER" id="PTHR31490">
    <property type="entry name" value="GLYCOSYL HYDROLASE"/>
    <property type="match status" value="1"/>
</dbReference>
<reference evidence="15" key="1">
    <citation type="journal article" date="2015" name="Genome Announc.">
        <title>Draft genome sequence of the cellulolytic fungus Chaetomium globosum.</title>
        <authorList>
            <person name="Cuomo C.A."/>
            <person name="Untereiner W.A."/>
            <person name="Ma L.-J."/>
            <person name="Grabherr M."/>
            <person name="Birren B.W."/>
        </authorList>
    </citation>
    <scope>NUCLEOTIDE SEQUENCE [LARGE SCALE GENOMIC DNA]</scope>
    <source>
        <strain evidence="15">ATCC 6205 / CBS 148.51 / DSM 1962 / NBRC 6347 / NRRL 1970</strain>
    </source>
</reference>
<feature type="domain" description="GH10" evidence="13">
    <location>
        <begin position="1"/>
        <end position="292"/>
    </location>
</feature>
<evidence type="ECO:0000256" key="2">
    <source>
        <dbReference type="ARBA" id="ARBA00004613"/>
    </source>
</evidence>
<keyword evidence="7 11" id="KW-0378">Hydrolase</keyword>
<proteinExistence type="inferred from homology"/>
<keyword evidence="9 11" id="KW-0326">Glycosidase</keyword>
<dbReference type="GO" id="GO:0045493">
    <property type="term" value="P:xylan catabolic process"/>
    <property type="evidence" value="ECO:0007669"/>
    <property type="project" value="UniProtKB-KW"/>
</dbReference>
<evidence type="ECO:0000256" key="1">
    <source>
        <dbReference type="ARBA" id="ARBA00000681"/>
    </source>
</evidence>
<dbReference type="GO" id="GO:0005576">
    <property type="term" value="C:extracellular region"/>
    <property type="evidence" value="ECO:0007669"/>
    <property type="project" value="UniProtKB-SubCell"/>
</dbReference>
<evidence type="ECO:0000256" key="8">
    <source>
        <dbReference type="ARBA" id="ARBA00023277"/>
    </source>
</evidence>
<sequence length="315" mass="35092">MHLPSSLLFLASLPLGMAAGKGKGNGPKTGLDWLFAEPAHGQFNFTEGDIVTSLARENGMYLRCHALVWHSQLAPWVESTEWTPEELRQVVVDHITNVMGHYKGQCYAWDVVNEALNEDGTYRESVFYNVLGEDFLKLAFETASKVDPKAKLYYNDYNLEWPSAKTEGAQRIVKLLKDDGIRIDGVGLQAHLVAEDHPTLDQHIDAIKGFTKLGVEVALTELDIRLQTPATPENLELQKQAYKNVCGCIGVTIWDFYDPFSWVPFVFEGEGAALLWFEDFSKHPAYDGVVEALTNRTTGVGKGKGKAKRATIWSA</sequence>
<dbReference type="InterPro" id="IPR001000">
    <property type="entry name" value="GH10_dom"/>
</dbReference>
<dbReference type="PANTHER" id="PTHR31490:SF35">
    <property type="entry name" value="ENDO-1,4-BETA-XYLANASE"/>
    <property type="match status" value="1"/>
</dbReference>
<dbReference type="SMART" id="SM00633">
    <property type="entry name" value="Glyco_10"/>
    <property type="match status" value="1"/>
</dbReference>
<feature type="chain" id="PRO_5004208913" description="Beta-xylanase" evidence="12">
    <location>
        <begin position="19"/>
        <end position="315"/>
    </location>
</feature>
<dbReference type="HOGENOM" id="CLU_020161_5_0_1"/>
<comment type="catalytic activity">
    <reaction evidence="1 11">
        <text>Endohydrolysis of (1-&gt;4)-beta-D-xylosidic linkages in xylans.</text>
        <dbReference type="EC" id="3.2.1.8"/>
    </reaction>
</comment>
<evidence type="ECO:0000256" key="4">
    <source>
        <dbReference type="ARBA" id="ARBA00007495"/>
    </source>
</evidence>
<evidence type="ECO:0000256" key="3">
    <source>
        <dbReference type="ARBA" id="ARBA00004851"/>
    </source>
</evidence>
<dbReference type="EC" id="3.2.1.8" evidence="11"/>
<name>Q2H7X4_CHAGB</name>
<keyword evidence="12" id="KW-0732">Signal</keyword>
<dbReference type="Proteomes" id="UP000001056">
    <property type="component" value="Unassembled WGS sequence"/>
</dbReference>
<feature type="signal peptide" evidence="12">
    <location>
        <begin position="1"/>
        <end position="18"/>
    </location>
</feature>
<dbReference type="AlphaFoldDB" id="Q2H7X4"/>
<accession>Q2H7X4</accession>
<dbReference type="InterPro" id="IPR017853">
    <property type="entry name" value="GH"/>
</dbReference>
<dbReference type="GeneID" id="4388750"/>
<dbReference type="SUPFAM" id="SSF51445">
    <property type="entry name" value="(Trans)glycosidases"/>
    <property type="match status" value="1"/>
</dbReference>
<evidence type="ECO:0000256" key="7">
    <source>
        <dbReference type="ARBA" id="ARBA00022801"/>
    </source>
</evidence>
<dbReference type="InterPro" id="IPR044846">
    <property type="entry name" value="GH10"/>
</dbReference>
<evidence type="ECO:0000256" key="6">
    <source>
        <dbReference type="ARBA" id="ARBA00022651"/>
    </source>
</evidence>
<dbReference type="OMA" id="TIWDFYD"/>
<comment type="similarity">
    <text evidence="4 11">Belongs to the glycosyl hydrolase 10 (cellulase F) family.</text>
</comment>
<dbReference type="PRINTS" id="PR00134">
    <property type="entry name" value="GLHYDRLASE10"/>
</dbReference>
<gene>
    <name evidence="14" type="ORF">CHGG_03680</name>
</gene>
<evidence type="ECO:0000256" key="9">
    <source>
        <dbReference type="ARBA" id="ARBA00023295"/>
    </source>
</evidence>
<keyword evidence="5" id="KW-0964">Secreted</keyword>
<dbReference type="OrthoDB" id="3055998at2759"/>
<dbReference type="Pfam" id="PF00331">
    <property type="entry name" value="Glyco_hydro_10"/>
    <property type="match status" value="1"/>
</dbReference>
<evidence type="ECO:0000256" key="5">
    <source>
        <dbReference type="ARBA" id="ARBA00022525"/>
    </source>
</evidence>
<evidence type="ECO:0000256" key="12">
    <source>
        <dbReference type="SAM" id="SignalP"/>
    </source>
</evidence>
<comment type="pathway">
    <text evidence="3">Glycan degradation; xylan degradation.</text>
</comment>
<dbReference type="eggNOG" id="ENOG502QR4K">
    <property type="taxonomic scope" value="Eukaryota"/>
</dbReference>
<evidence type="ECO:0000313" key="15">
    <source>
        <dbReference type="Proteomes" id="UP000001056"/>
    </source>
</evidence>
<dbReference type="EMBL" id="CH408030">
    <property type="protein sequence ID" value="EAQ91745.1"/>
    <property type="molecule type" value="Genomic_DNA"/>
</dbReference>
<dbReference type="VEuPathDB" id="FungiDB:CHGG_03680"/>
<evidence type="ECO:0000256" key="10">
    <source>
        <dbReference type="ARBA" id="ARBA00023326"/>
    </source>
</evidence>
<keyword evidence="8 11" id="KW-0119">Carbohydrate metabolism</keyword>
<keyword evidence="15" id="KW-1185">Reference proteome</keyword>
<evidence type="ECO:0000313" key="14">
    <source>
        <dbReference type="EMBL" id="EAQ91745.1"/>
    </source>
</evidence>
<evidence type="ECO:0000256" key="11">
    <source>
        <dbReference type="RuleBase" id="RU361174"/>
    </source>
</evidence>
<comment type="subcellular location">
    <subcellularLocation>
        <location evidence="2">Secreted</location>
    </subcellularLocation>
</comment>
<organism evidence="14 15">
    <name type="scientific">Chaetomium globosum (strain ATCC 6205 / CBS 148.51 / DSM 1962 / NBRC 6347 / NRRL 1970)</name>
    <name type="common">Soil fungus</name>
    <dbReference type="NCBI Taxonomy" id="306901"/>
    <lineage>
        <taxon>Eukaryota</taxon>
        <taxon>Fungi</taxon>
        <taxon>Dikarya</taxon>
        <taxon>Ascomycota</taxon>
        <taxon>Pezizomycotina</taxon>
        <taxon>Sordariomycetes</taxon>
        <taxon>Sordariomycetidae</taxon>
        <taxon>Sordariales</taxon>
        <taxon>Chaetomiaceae</taxon>
        <taxon>Chaetomium</taxon>
    </lineage>
</organism>
<dbReference type="Gene3D" id="3.20.20.80">
    <property type="entry name" value="Glycosidases"/>
    <property type="match status" value="1"/>
</dbReference>
<keyword evidence="6" id="KW-0858">Xylan degradation</keyword>
<protein>
    <recommendedName>
        <fullName evidence="11">Beta-xylanase</fullName>
        <ecNumber evidence="11">3.2.1.8</ecNumber>
    </recommendedName>
</protein>
<dbReference type="GO" id="GO:0031176">
    <property type="term" value="F:endo-1,4-beta-xylanase activity"/>
    <property type="evidence" value="ECO:0007669"/>
    <property type="project" value="UniProtKB-EC"/>
</dbReference>
<dbReference type="PROSITE" id="PS51760">
    <property type="entry name" value="GH10_2"/>
    <property type="match status" value="1"/>
</dbReference>
<keyword evidence="10 11" id="KW-0624">Polysaccharide degradation</keyword>
<dbReference type="RefSeq" id="XP_001230196.1">
    <property type="nucleotide sequence ID" value="XM_001230195.1"/>
</dbReference>
<evidence type="ECO:0000259" key="13">
    <source>
        <dbReference type="PROSITE" id="PS51760"/>
    </source>
</evidence>